<keyword evidence="3 6" id="KW-0464">Manganese</keyword>
<comment type="function">
    <text evidence="6">Catalyzes the reversible cleavage of pseudouridine 5'-phosphate (PsiMP) to ribose 5-phosphate and uracil. Functions biologically in the cleavage direction, as part of a pseudouridine degradation pathway.</text>
</comment>
<feature type="binding site" evidence="6">
    <location>
        <position position="106"/>
    </location>
    <ligand>
        <name>substrate</name>
    </ligand>
</feature>
<evidence type="ECO:0000256" key="5">
    <source>
        <dbReference type="ARBA" id="ARBA00023295"/>
    </source>
</evidence>
<dbReference type="RefSeq" id="WP_209658151.1">
    <property type="nucleotide sequence ID" value="NZ_JAGGLI010000001.1"/>
</dbReference>
<evidence type="ECO:0000256" key="3">
    <source>
        <dbReference type="ARBA" id="ARBA00023211"/>
    </source>
</evidence>
<dbReference type="EMBL" id="JAGGLI010000001">
    <property type="protein sequence ID" value="MBP2026263.1"/>
    <property type="molecule type" value="Genomic_DNA"/>
</dbReference>
<evidence type="ECO:0000256" key="1">
    <source>
        <dbReference type="ARBA" id="ARBA00022723"/>
    </source>
</evidence>
<organism evidence="7 8">
    <name type="scientific">Acetoanaerobium pronyense</name>
    <dbReference type="NCBI Taxonomy" id="1482736"/>
    <lineage>
        <taxon>Bacteria</taxon>
        <taxon>Bacillati</taxon>
        <taxon>Bacillota</taxon>
        <taxon>Clostridia</taxon>
        <taxon>Peptostreptococcales</taxon>
        <taxon>Filifactoraceae</taxon>
        <taxon>Acetoanaerobium</taxon>
    </lineage>
</organism>
<dbReference type="Gene3D" id="3.40.1790.10">
    <property type="entry name" value="Indigoidine synthase domain"/>
    <property type="match status" value="1"/>
</dbReference>
<comment type="similarity">
    <text evidence="6">Belongs to the pseudouridine-5'-phosphate glycosidase family.</text>
</comment>
<keyword evidence="2 6" id="KW-0378">Hydrolase</keyword>
<keyword evidence="5 6" id="KW-0326">Glycosidase</keyword>
<comment type="caution">
    <text evidence="7">The sequence shown here is derived from an EMBL/GenBank/DDBJ whole genome shotgun (WGS) entry which is preliminary data.</text>
</comment>
<evidence type="ECO:0000256" key="6">
    <source>
        <dbReference type="HAMAP-Rule" id="MF_01876"/>
    </source>
</evidence>
<dbReference type="PANTHER" id="PTHR42909:SF1">
    <property type="entry name" value="CARBOHYDRATE KINASE PFKB DOMAIN-CONTAINING PROTEIN"/>
    <property type="match status" value="1"/>
</dbReference>
<comment type="caution">
    <text evidence="6">Lacks conserved residue(s) required for the propagation of feature annotation.</text>
</comment>
<sequence>MNKYLHINNDLKKAIRSNKPVVGLELNSISKVIPYPKSLELALEIENIVRSLGCFPATIGVLNGNLVAGLTPSEISILLADDDPHKISTRDIAYFVSQNLSGTTTAATSIIISKLAGIKVFSTGAIGGVHRGALENFDISSDLQELSNISVAVVCSGVNYIFDIPLTLEYLKTYGVPVIGHLTDIFPAFYVLDDRLKVEYRMDNVKDISHLIDVKWNLGLKGGVIITNPVPEECIIDKNTIEGYVTKAIIKAKEEKIDRKDFTTYMVEELDSLTKGKTKKNIGTILKNNARLSCLIAKELSSLYIE</sequence>
<gene>
    <name evidence="6" type="primary">psuG</name>
    <name evidence="7" type="ORF">J2Z35_000052</name>
</gene>
<comment type="catalytic activity">
    <reaction evidence="6">
        <text>D-ribose 5-phosphate + uracil = psi-UMP + H2O</text>
        <dbReference type="Rhea" id="RHEA:18337"/>
        <dbReference type="ChEBI" id="CHEBI:15377"/>
        <dbReference type="ChEBI" id="CHEBI:17568"/>
        <dbReference type="ChEBI" id="CHEBI:58380"/>
        <dbReference type="ChEBI" id="CHEBI:78346"/>
        <dbReference type="EC" id="4.2.1.70"/>
    </reaction>
</comment>
<dbReference type="EC" id="4.2.1.70" evidence="6"/>
<dbReference type="Pfam" id="PF04227">
    <property type="entry name" value="Indigoidine_A"/>
    <property type="match status" value="1"/>
</dbReference>
<feature type="binding site" evidence="6">
    <location>
        <position position="86"/>
    </location>
    <ligand>
        <name>substrate</name>
    </ligand>
</feature>
<evidence type="ECO:0000256" key="4">
    <source>
        <dbReference type="ARBA" id="ARBA00023239"/>
    </source>
</evidence>
<feature type="binding site" evidence="6">
    <location>
        <begin position="140"/>
        <end position="142"/>
    </location>
    <ligand>
        <name>substrate</name>
    </ligand>
</feature>
<protein>
    <recommendedName>
        <fullName evidence="6">Pseudouridine-5'-phosphate glycosidase</fullName>
        <shortName evidence="6">PsiMP glycosidase</shortName>
        <ecNumber evidence="6">4.2.1.70</ecNumber>
    </recommendedName>
</protein>
<evidence type="ECO:0000313" key="8">
    <source>
        <dbReference type="Proteomes" id="UP001314903"/>
    </source>
</evidence>
<dbReference type="SUPFAM" id="SSF110581">
    <property type="entry name" value="Indigoidine synthase A-like"/>
    <property type="match status" value="1"/>
</dbReference>
<evidence type="ECO:0000313" key="7">
    <source>
        <dbReference type="EMBL" id="MBP2026263.1"/>
    </source>
</evidence>
<feature type="binding site" evidence="6">
    <location>
        <position position="138"/>
    </location>
    <ligand>
        <name>Mn(2+)</name>
        <dbReference type="ChEBI" id="CHEBI:29035"/>
    </ligand>
</feature>
<dbReference type="InterPro" id="IPR007342">
    <property type="entry name" value="PsuG"/>
</dbReference>
<comment type="subunit">
    <text evidence="6">Homotrimer.</text>
</comment>
<dbReference type="HAMAP" id="MF_01876">
    <property type="entry name" value="PsiMP_glycosidase"/>
    <property type="match status" value="1"/>
</dbReference>
<reference evidence="7 8" key="1">
    <citation type="submission" date="2021-03" db="EMBL/GenBank/DDBJ databases">
        <title>Genomic Encyclopedia of Type Strains, Phase IV (KMG-IV): sequencing the most valuable type-strain genomes for metagenomic binning, comparative biology and taxonomic classification.</title>
        <authorList>
            <person name="Goeker M."/>
        </authorList>
    </citation>
    <scope>NUCLEOTIDE SEQUENCE [LARGE SCALE GENOMIC DNA]</scope>
    <source>
        <strain evidence="7 8">DSM 27512</strain>
    </source>
</reference>
<evidence type="ECO:0000256" key="2">
    <source>
        <dbReference type="ARBA" id="ARBA00022801"/>
    </source>
</evidence>
<dbReference type="PANTHER" id="PTHR42909">
    <property type="entry name" value="ZGC:136858"/>
    <property type="match status" value="1"/>
</dbReference>
<feature type="active site" description="Proton donor" evidence="6">
    <location>
        <position position="25"/>
    </location>
</feature>
<keyword evidence="4 6" id="KW-0456">Lyase</keyword>
<name>A0ABS4KER6_9FIRM</name>
<dbReference type="GO" id="GO:0016798">
    <property type="term" value="F:hydrolase activity, acting on glycosyl bonds"/>
    <property type="evidence" value="ECO:0007669"/>
    <property type="project" value="UniProtKB-KW"/>
</dbReference>
<comment type="cofactor">
    <cofactor evidence="6">
        <name>Mn(2+)</name>
        <dbReference type="ChEBI" id="CHEBI:29035"/>
    </cofactor>
    <text evidence="6">Binds 1 Mn(2+) ion per subunit.</text>
</comment>
<dbReference type="InterPro" id="IPR022830">
    <property type="entry name" value="Indigdn_synthA-like"/>
</dbReference>
<accession>A0ABS4KER6</accession>
<dbReference type="Proteomes" id="UP001314903">
    <property type="component" value="Unassembled WGS sequence"/>
</dbReference>
<keyword evidence="1 6" id="KW-0479">Metal-binding</keyword>
<keyword evidence="8" id="KW-1185">Reference proteome</keyword>
<proteinExistence type="inferred from homology"/>